<feature type="transmembrane region" description="Helical" evidence="1">
    <location>
        <begin position="49"/>
        <end position="67"/>
    </location>
</feature>
<accession>A0AAN6YVB2</accession>
<dbReference type="AlphaFoldDB" id="A0AAN6YVB2"/>
<evidence type="ECO:0000313" key="3">
    <source>
        <dbReference type="Proteomes" id="UP001302812"/>
    </source>
</evidence>
<feature type="transmembrane region" description="Helical" evidence="1">
    <location>
        <begin position="12"/>
        <end position="29"/>
    </location>
</feature>
<dbReference type="Proteomes" id="UP001302812">
    <property type="component" value="Unassembled WGS sequence"/>
</dbReference>
<sequence length="109" mass="12281">MAGSWGGYIDMHFTAWRAVTGGFCLFFWLKRRRSNANPPQTSAETEQHFLFSLTYIFLPFPFGYSGPGRMAHGTGGWLVSRHFKPPTSVPSSYLPPFTFFISLTILSHG</sequence>
<keyword evidence="1" id="KW-1133">Transmembrane helix</keyword>
<name>A0AAN6YVB2_9PEZI</name>
<reference evidence="2" key="1">
    <citation type="journal article" date="2023" name="Mol. Phylogenet. Evol.">
        <title>Genome-scale phylogeny and comparative genomics of the fungal order Sordariales.</title>
        <authorList>
            <person name="Hensen N."/>
            <person name="Bonometti L."/>
            <person name="Westerberg I."/>
            <person name="Brannstrom I.O."/>
            <person name="Guillou S."/>
            <person name="Cros-Aarteil S."/>
            <person name="Calhoun S."/>
            <person name="Haridas S."/>
            <person name="Kuo A."/>
            <person name="Mondo S."/>
            <person name="Pangilinan J."/>
            <person name="Riley R."/>
            <person name="LaButti K."/>
            <person name="Andreopoulos B."/>
            <person name="Lipzen A."/>
            <person name="Chen C."/>
            <person name="Yan M."/>
            <person name="Daum C."/>
            <person name="Ng V."/>
            <person name="Clum A."/>
            <person name="Steindorff A."/>
            <person name="Ohm R.A."/>
            <person name="Martin F."/>
            <person name="Silar P."/>
            <person name="Natvig D.O."/>
            <person name="Lalanne C."/>
            <person name="Gautier V."/>
            <person name="Ament-Velasquez S.L."/>
            <person name="Kruys A."/>
            <person name="Hutchinson M.I."/>
            <person name="Powell A.J."/>
            <person name="Barry K."/>
            <person name="Miller A.N."/>
            <person name="Grigoriev I.V."/>
            <person name="Debuchy R."/>
            <person name="Gladieux P."/>
            <person name="Hiltunen Thoren M."/>
            <person name="Johannesson H."/>
        </authorList>
    </citation>
    <scope>NUCLEOTIDE SEQUENCE</scope>
    <source>
        <strain evidence="2">CBS 508.74</strain>
    </source>
</reference>
<dbReference type="RefSeq" id="XP_064672941.1">
    <property type="nucleotide sequence ID" value="XM_064809844.1"/>
</dbReference>
<proteinExistence type="predicted"/>
<evidence type="ECO:0000256" key="1">
    <source>
        <dbReference type="SAM" id="Phobius"/>
    </source>
</evidence>
<feature type="transmembrane region" description="Helical" evidence="1">
    <location>
        <begin position="87"/>
        <end position="106"/>
    </location>
</feature>
<dbReference type="EMBL" id="MU853335">
    <property type="protein sequence ID" value="KAK4115371.1"/>
    <property type="molecule type" value="Genomic_DNA"/>
</dbReference>
<evidence type="ECO:0000313" key="2">
    <source>
        <dbReference type="EMBL" id="KAK4115371.1"/>
    </source>
</evidence>
<gene>
    <name evidence="2" type="ORF">N656DRAFT_498971</name>
</gene>
<dbReference type="GeneID" id="89933968"/>
<organism evidence="2 3">
    <name type="scientific">Canariomyces notabilis</name>
    <dbReference type="NCBI Taxonomy" id="2074819"/>
    <lineage>
        <taxon>Eukaryota</taxon>
        <taxon>Fungi</taxon>
        <taxon>Dikarya</taxon>
        <taxon>Ascomycota</taxon>
        <taxon>Pezizomycotina</taxon>
        <taxon>Sordariomycetes</taxon>
        <taxon>Sordariomycetidae</taxon>
        <taxon>Sordariales</taxon>
        <taxon>Chaetomiaceae</taxon>
        <taxon>Canariomyces</taxon>
    </lineage>
</organism>
<keyword evidence="1" id="KW-0812">Transmembrane</keyword>
<keyword evidence="1" id="KW-0472">Membrane</keyword>
<protein>
    <submittedName>
        <fullName evidence="2">Uncharacterized protein</fullName>
    </submittedName>
</protein>
<reference evidence="2" key="2">
    <citation type="submission" date="2023-05" db="EMBL/GenBank/DDBJ databases">
        <authorList>
            <consortium name="Lawrence Berkeley National Laboratory"/>
            <person name="Steindorff A."/>
            <person name="Hensen N."/>
            <person name="Bonometti L."/>
            <person name="Westerberg I."/>
            <person name="Brannstrom I.O."/>
            <person name="Guillou S."/>
            <person name="Cros-Aarteil S."/>
            <person name="Calhoun S."/>
            <person name="Haridas S."/>
            <person name="Kuo A."/>
            <person name="Mondo S."/>
            <person name="Pangilinan J."/>
            <person name="Riley R."/>
            <person name="Labutti K."/>
            <person name="Andreopoulos B."/>
            <person name="Lipzen A."/>
            <person name="Chen C."/>
            <person name="Yanf M."/>
            <person name="Daum C."/>
            <person name="Ng V."/>
            <person name="Clum A."/>
            <person name="Ohm R."/>
            <person name="Martin F."/>
            <person name="Silar P."/>
            <person name="Natvig D."/>
            <person name="Lalanne C."/>
            <person name="Gautier V."/>
            <person name="Ament-Velasquez S.L."/>
            <person name="Kruys A."/>
            <person name="Hutchinson M.I."/>
            <person name="Powell A.J."/>
            <person name="Barry K."/>
            <person name="Miller A.N."/>
            <person name="Grigoriev I.V."/>
            <person name="Debuchy R."/>
            <person name="Gladieux P."/>
            <person name="Thoren M.H."/>
            <person name="Johannesson H."/>
        </authorList>
    </citation>
    <scope>NUCLEOTIDE SEQUENCE</scope>
    <source>
        <strain evidence="2">CBS 508.74</strain>
    </source>
</reference>
<keyword evidence="3" id="KW-1185">Reference proteome</keyword>
<comment type="caution">
    <text evidence="2">The sequence shown here is derived from an EMBL/GenBank/DDBJ whole genome shotgun (WGS) entry which is preliminary data.</text>
</comment>